<keyword evidence="3" id="KW-0805">Transcription regulation</keyword>
<dbReference type="EMBL" id="MU860182">
    <property type="protein sequence ID" value="KAK4236604.1"/>
    <property type="molecule type" value="Genomic_DNA"/>
</dbReference>
<dbReference type="SUPFAM" id="SSF57701">
    <property type="entry name" value="Zn2/Cys6 DNA-binding domain"/>
    <property type="match status" value="1"/>
</dbReference>
<gene>
    <name evidence="8" type="ORF">C8A03DRAFT_45407</name>
</gene>
<dbReference type="GO" id="GO:0000981">
    <property type="term" value="F:DNA-binding transcription factor activity, RNA polymerase II-specific"/>
    <property type="evidence" value="ECO:0007669"/>
    <property type="project" value="InterPro"/>
</dbReference>
<protein>
    <recommendedName>
        <fullName evidence="7">Zn(2)-C6 fungal-type domain-containing protein</fullName>
    </recommendedName>
</protein>
<evidence type="ECO:0000259" key="7">
    <source>
        <dbReference type="PROSITE" id="PS50048"/>
    </source>
</evidence>
<keyword evidence="6" id="KW-0539">Nucleus</keyword>
<dbReference type="Pfam" id="PF11951">
    <property type="entry name" value="Fungal_trans_2"/>
    <property type="match status" value="1"/>
</dbReference>
<dbReference type="PANTHER" id="PTHR37534:SF48">
    <property type="entry name" value="FINGER DOMAIN PROTEIN, PUTATIVE-RELATED"/>
    <property type="match status" value="1"/>
</dbReference>
<reference evidence="8" key="2">
    <citation type="submission" date="2023-05" db="EMBL/GenBank/DDBJ databases">
        <authorList>
            <consortium name="Lawrence Berkeley National Laboratory"/>
            <person name="Steindorff A."/>
            <person name="Hensen N."/>
            <person name="Bonometti L."/>
            <person name="Westerberg I."/>
            <person name="Brannstrom I.O."/>
            <person name="Guillou S."/>
            <person name="Cros-Aarteil S."/>
            <person name="Calhoun S."/>
            <person name="Haridas S."/>
            <person name="Kuo A."/>
            <person name="Mondo S."/>
            <person name="Pangilinan J."/>
            <person name="Riley R."/>
            <person name="Labutti K."/>
            <person name="Andreopoulos B."/>
            <person name="Lipzen A."/>
            <person name="Chen C."/>
            <person name="Yanf M."/>
            <person name="Daum C."/>
            <person name="Ng V."/>
            <person name="Clum A."/>
            <person name="Ohm R."/>
            <person name="Martin F."/>
            <person name="Silar P."/>
            <person name="Natvig D."/>
            <person name="Lalanne C."/>
            <person name="Gautier V."/>
            <person name="Ament-Velasquez S.L."/>
            <person name="Kruys A."/>
            <person name="Hutchinson M.I."/>
            <person name="Powell A.J."/>
            <person name="Barry K."/>
            <person name="Miller A.N."/>
            <person name="Grigoriev I.V."/>
            <person name="Debuchy R."/>
            <person name="Gladieux P."/>
            <person name="Thoren M.H."/>
            <person name="Johannesson H."/>
        </authorList>
    </citation>
    <scope>NUCLEOTIDE SEQUENCE</scope>
    <source>
        <strain evidence="8">CBS 532.94</strain>
    </source>
</reference>
<dbReference type="Proteomes" id="UP001303760">
    <property type="component" value="Unassembled WGS sequence"/>
</dbReference>
<dbReference type="Gene3D" id="4.10.240.10">
    <property type="entry name" value="Zn(2)-C6 fungal-type DNA-binding domain"/>
    <property type="match status" value="1"/>
</dbReference>
<sequence length="485" mass="53639">MRGAKGTQCWECRRRRLVCDSTRPRCRKCQVRDVDCPGYDGKKPLKWLQPQQVNSKGPEKMVMPRTLKPANEREMSAIFEAIEYYDLHIAPDLVATGVSGPQNPYWMPHAAAPYLSRSCTQSLVCAALCHRALQSSEAAPSDQLALARRLQQHRGEALRALTADLGSPDHQASDMTLAALQQSFEPPNWRQHTNGASAVMQLKGGLTALVLSRPDFRHLLRFYALTTSPHIETGSARTQLELISLLPVLYGNGISTCFPCPPDLLADVIHINHLRSISKGVASIPVGTEPARLEEGKQSAALDILRRIRAFPTERWASEVLLAIPPDTIASQGGLSGWYSIACIYQSAIAIYCIASLLHDTTEFSADASRILGSHDPSNADLATHEMLATARKTCASILVSRLRETCRYTQLRKLVLWPLVVAGIEAENDATKQFVVGELRWISNALGTAVPLVAKDLLENRVWKLGLGRRSWDTLFDQPYVFVM</sequence>
<organism evidence="8 9">
    <name type="scientific">Achaetomium macrosporum</name>
    <dbReference type="NCBI Taxonomy" id="79813"/>
    <lineage>
        <taxon>Eukaryota</taxon>
        <taxon>Fungi</taxon>
        <taxon>Dikarya</taxon>
        <taxon>Ascomycota</taxon>
        <taxon>Pezizomycotina</taxon>
        <taxon>Sordariomycetes</taxon>
        <taxon>Sordariomycetidae</taxon>
        <taxon>Sordariales</taxon>
        <taxon>Chaetomiaceae</taxon>
        <taxon>Achaetomium</taxon>
    </lineage>
</organism>
<evidence type="ECO:0000256" key="2">
    <source>
        <dbReference type="ARBA" id="ARBA00022833"/>
    </source>
</evidence>
<dbReference type="GO" id="GO:0005634">
    <property type="term" value="C:nucleus"/>
    <property type="evidence" value="ECO:0007669"/>
    <property type="project" value="UniProtKB-SubCell"/>
</dbReference>
<dbReference type="PANTHER" id="PTHR37534">
    <property type="entry name" value="TRANSCRIPTIONAL ACTIVATOR PROTEIN UGA3"/>
    <property type="match status" value="1"/>
</dbReference>
<proteinExistence type="predicted"/>
<evidence type="ECO:0000256" key="1">
    <source>
        <dbReference type="ARBA" id="ARBA00004123"/>
    </source>
</evidence>
<evidence type="ECO:0000313" key="8">
    <source>
        <dbReference type="EMBL" id="KAK4236604.1"/>
    </source>
</evidence>
<dbReference type="InterPro" id="IPR021858">
    <property type="entry name" value="Fun_TF"/>
</dbReference>
<evidence type="ECO:0000256" key="4">
    <source>
        <dbReference type="ARBA" id="ARBA00023125"/>
    </source>
</evidence>
<evidence type="ECO:0000256" key="6">
    <source>
        <dbReference type="ARBA" id="ARBA00023242"/>
    </source>
</evidence>
<evidence type="ECO:0000313" key="9">
    <source>
        <dbReference type="Proteomes" id="UP001303760"/>
    </source>
</evidence>
<dbReference type="GO" id="GO:0045944">
    <property type="term" value="P:positive regulation of transcription by RNA polymerase II"/>
    <property type="evidence" value="ECO:0007669"/>
    <property type="project" value="TreeGrafter"/>
</dbReference>
<dbReference type="SMART" id="SM00066">
    <property type="entry name" value="GAL4"/>
    <property type="match status" value="1"/>
</dbReference>
<dbReference type="AlphaFoldDB" id="A0AAN7C730"/>
<comment type="subcellular location">
    <subcellularLocation>
        <location evidence="1">Nucleus</location>
    </subcellularLocation>
</comment>
<evidence type="ECO:0000256" key="3">
    <source>
        <dbReference type="ARBA" id="ARBA00023015"/>
    </source>
</evidence>
<dbReference type="CDD" id="cd00067">
    <property type="entry name" value="GAL4"/>
    <property type="match status" value="1"/>
</dbReference>
<comment type="caution">
    <text evidence="8">The sequence shown here is derived from an EMBL/GenBank/DDBJ whole genome shotgun (WGS) entry which is preliminary data.</text>
</comment>
<dbReference type="GO" id="GO:0000976">
    <property type="term" value="F:transcription cis-regulatory region binding"/>
    <property type="evidence" value="ECO:0007669"/>
    <property type="project" value="TreeGrafter"/>
</dbReference>
<feature type="domain" description="Zn(2)-C6 fungal-type" evidence="7">
    <location>
        <begin position="8"/>
        <end position="36"/>
    </location>
</feature>
<keyword evidence="9" id="KW-1185">Reference proteome</keyword>
<dbReference type="PROSITE" id="PS50048">
    <property type="entry name" value="ZN2_CY6_FUNGAL_2"/>
    <property type="match status" value="1"/>
</dbReference>
<accession>A0AAN7C730</accession>
<dbReference type="Pfam" id="PF00172">
    <property type="entry name" value="Zn_clus"/>
    <property type="match status" value="1"/>
</dbReference>
<dbReference type="InterPro" id="IPR036864">
    <property type="entry name" value="Zn2-C6_fun-type_DNA-bd_sf"/>
</dbReference>
<reference evidence="8" key="1">
    <citation type="journal article" date="2023" name="Mol. Phylogenet. Evol.">
        <title>Genome-scale phylogeny and comparative genomics of the fungal order Sordariales.</title>
        <authorList>
            <person name="Hensen N."/>
            <person name="Bonometti L."/>
            <person name="Westerberg I."/>
            <person name="Brannstrom I.O."/>
            <person name="Guillou S."/>
            <person name="Cros-Aarteil S."/>
            <person name="Calhoun S."/>
            <person name="Haridas S."/>
            <person name="Kuo A."/>
            <person name="Mondo S."/>
            <person name="Pangilinan J."/>
            <person name="Riley R."/>
            <person name="LaButti K."/>
            <person name="Andreopoulos B."/>
            <person name="Lipzen A."/>
            <person name="Chen C."/>
            <person name="Yan M."/>
            <person name="Daum C."/>
            <person name="Ng V."/>
            <person name="Clum A."/>
            <person name="Steindorff A."/>
            <person name="Ohm R.A."/>
            <person name="Martin F."/>
            <person name="Silar P."/>
            <person name="Natvig D.O."/>
            <person name="Lalanne C."/>
            <person name="Gautier V."/>
            <person name="Ament-Velasquez S.L."/>
            <person name="Kruys A."/>
            <person name="Hutchinson M.I."/>
            <person name="Powell A.J."/>
            <person name="Barry K."/>
            <person name="Miller A.N."/>
            <person name="Grigoriev I.V."/>
            <person name="Debuchy R."/>
            <person name="Gladieux P."/>
            <person name="Hiltunen Thoren M."/>
            <person name="Johannesson H."/>
        </authorList>
    </citation>
    <scope>NUCLEOTIDE SEQUENCE</scope>
    <source>
        <strain evidence="8">CBS 532.94</strain>
    </source>
</reference>
<evidence type="ECO:0000256" key="5">
    <source>
        <dbReference type="ARBA" id="ARBA00023163"/>
    </source>
</evidence>
<keyword evidence="2" id="KW-0862">Zinc</keyword>
<keyword evidence="4" id="KW-0238">DNA-binding</keyword>
<dbReference type="InterPro" id="IPR001138">
    <property type="entry name" value="Zn2Cys6_DnaBD"/>
</dbReference>
<name>A0AAN7C730_9PEZI</name>
<dbReference type="GO" id="GO:0008270">
    <property type="term" value="F:zinc ion binding"/>
    <property type="evidence" value="ECO:0007669"/>
    <property type="project" value="InterPro"/>
</dbReference>
<keyword evidence="5" id="KW-0804">Transcription</keyword>